<evidence type="ECO:0000256" key="4">
    <source>
        <dbReference type="ARBA" id="ARBA00022975"/>
    </source>
</evidence>
<dbReference type="AlphaFoldDB" id="A0A0F0KFG7"/>
<comment type="similarity">
    <text evidence="2">Belongs to the OMP decarboxylase family. Type 2 subfamily.</text>
</comment>
<dbReference type="UniPathway" id="UPA00070">
    <property type="reaction ID" value="UER00120"/>
</dbReference>
<sequence length="290" mass="29426">MNFGFGSRLRGTLDAHGPLCVGIDPHAALLDSWGLPQSAEGVRAFGLAVVDAAAGRVAAVKPQVAFFERFGSAGFAALEDVLAAARSAELLTIADAKRGDIGTTMAGYAQAWLEPGSPLEADALTISPYLGGGSLAEAITQALPAGKGVFVLAATSNPDGASVQQARTGTPGETVALRVTRDVTALDPSSTALRALDPSVAPLGSVGLVVGATIDRSAFALDDDTLRTMPLLAPGFGAQGATPEDLRARFGTLAGNVLASESRSILSAGPDRIAATIEERAARYQEVMGG</sequence>
<dbReference type="EC" id="4.1.1.23" evidence="7"/>
<evidence type="ECO:0000313" key="9">
    <source>
        <dbReference type="EMBL" id="KJL18875.1"/>
    </source>
</evidence>
<dbReference type="CDD" id="cd04725">
    <property type="entry name" value="OMP_decarboxylase_like"/>
    <property type="match status" value="1"/>
</dbReference>
<keyword evidence="3" id="KW-0210">Decarboxylase</keyword>
<evidence type="ECO:0000256" key="5">
    <source>
        <dbReference type="ARBA" id="ARBA00023239"/>
    </source>
</evidence>
<dbReference type="GO" id="GO:0006207">
    <property type="term" value="P:'de novo' pyrimidine nucleobase biosynthetic process"/>
    <property type="evidence" value="ECO:0007669"/>
    <property type="project" value="InterPro"/>
</dbReference>
<dbReference type="SUPFAM" id="SSF51366">
    <property type="entry name" value="Ribulose-phoshate binding barrel"/>
    <property type="match status" value="1"/>
</dbReference>
<comment type="pathway">
    <text evidence="1">Pyrimidine metabolism; UMP biosynthesis via de novo pathway; UMP from orotate: step 2/2.</text>
</comment>
<dbReference type="PROSITE" id="PS00156">
    <property type="entry name" value="OMPDECASE"/>
    <property type="match status" value="1"/>
</dbReference>
<reference evidence="9 10" key="1">
    <citation type="submission" date="2015-02" db="EMBL/GenBank/DDBJ databases">
        <title>Draft genome sequences of ten Microbacterium spp. with emphasis on heavy metal contaminated environments.</title>
        <authorList>
            <person name="Corretto E."/>
        </authorList>
    </citation>
    <scope>NUCLEOTIDE SEQUENCE [LARGE SCALE GENOMIC DNA]</scope>
    <source>
        <strain evidence="9 10">DSM 23848</strain>
    </source>
</reference>
<evidence type="ECO:0000256" key="7">
    <source>
        <dbReference type="NCBIfam" id="TIGR02127"/>
    </source>
</evidence>
<evidence type="ECO:0000256" key="2">
    <source>
        <dbReference type="ARBA" id="ARBA00008847"/>
    </source>
</evidence>
<protein>
    <recommendedName>
        <fullName evidence="7">Orotidine-5'-phosphate decarboxylase</fullName>
        <ecNumber evidence="7">4.1.1.23</ecNumber>
    </recommendedName>
</protein>
<dbReference type="InterPro" id="IPR001754">
    <property type="entry name" value="OMPdeCOase_dom"/>
</dbReference>
<accession>A0A0F0KFG7</accession>
<evidence type="ECO:0000313" key="10">
    <source>
        <dbReference type="Proteomes" id="UP000033448"/>
    </source>
</evidence>
<dbReference type="GO" id="GO:0004590">
    <property type="term" value="F:orotidine-5'-phosphate decarboxylase activity"/>
    <property type="evidence" value="ECO:0007669"/>
    <property type="project" value="UniProtKB-UniRule"/>
</dbReference>
<dbReference type="PANTHER" id="PTHR43375:SF1">
    <property type="entry name" value="OROTIDINE 5'-PHOSPHATE DECARBOXYLASE"/>
    <property type="match status" value="1"/>
</dbReference>
<dbReference type="GO" id="GO:0044205">
    <property type="term" value="P:'de novo' UMP biosynthetic process"/>
    <property type="evidence" value="ECO:0007669"/>
    <property type="project" value="UniProtKB-UniPathway"/>
</dbReference>
<evidence type="ECO:0000256" key="1">
    <source>
        <dbReference type="ARBA" id="ARBA00004861"/>
    </source>
</evidence>
<keyword evidence="10" id="KW-1185">Reference proteome</keyword>
<feature type="domain" description="Orotidine 5'-phosphate decarboxylase" evidence="8">
    <location>
        <begin position="18"/>
        <end position="277"/>
    </location>
</feature>
<keyword evidence="4" id="KW-0665">Pyrimidine biosynthesis</keyword>
<dbReference type="InterPro" id="IPR011995">
    <property type="entry name" value="OMPdecase_type-2"/>
</dbReference>
<comment type="caution">
    <text evidence="9">The sequence shown here is derived from an EMBL/GenBank/DDBJ whole genome shotgun (WGS) entry which is preliminary data.</text>
</comment>
<dbReference type="InterPro" id="IPR011060">
    <property type="entry name" value="RibuloseP-bd_barrel"/>
</dbReference>
<dbReference type="PANTHER" id="PTHR43375">
    <property type="entry name" value="OROTIDINE 5'-PHOSPHATE DECARBOXYLASE"/>
    <property type="match status" value="1"/>
</dbReference>
<organism evidence="9 10">
    <name type="scientific">Microbacterium azadirachtae</name>
    <dbReference type="NCBI Taxonomy" id="582680"/>
    <lineage>
        <taxon>Bacteria</taxon>
        <taxon>Bacillati</taxon>
        <taxon>Actinomycetota</taxon>
        <taxon>Actinomycetes</taxon>
        <taxon>Micrococcales</taxon>
        <taxon>Microbacteriaceae</taxon>
        <taxon>Microbacterium</taxon>
    </lineage>
</organism>
<dbReference type="NCBIfam" id="TIGR02127">
    <property type="entry name" value="pyrF_sub2"/>
    <property type="match status" value="1"/>
</dbReference>
<name>A0A0F0KFG7_9MICO</name>
<dbReference type="Gene3D" id="3.20.20.70">
    <property type="entry name" value="Aldolase class I"/>
    <property type="match status" value="1"/>
</dbReference>
<proteinExistence type="inferred from homology"/>
<evidence type="ECO:0000256" key="6">
    <source>
        <dbReference type="ARBA" id="ARBA00049157"/>
    </source>
</evidence>
<evidence type="ECO:0000259" key="8">
    <source>
        <dbReference type="SMART" id="SM00934"/>
    </source>
</evidence>
<dbReference type="InterPro" id="IPR013785">
    <property type="entry name" value="Aldolase_TIM"/>
</dbReference>
<comment type="catalytic activity">
    <reaction evidence="6">
        <text>orotidine 5'-phosphate + H(+) = UMP + CO2</text>
        <dbReference type="Rhea" id="RHEA:11596"/>
        <dbReference type="ChEBI" id="CHEBI:15378"/>
        <dbReference type="ChEBI" id="CHEBI:16526"/>
        <dbReference type="ChEBI" id="CHEBI:57538"/>
        <dbReference type="ChEBI" id="CHEBI:57865"/>
        <dbReference type="EC" id="4.1.1.23"/>
    </reaction>
</comment>
<evidence type="ECO:0000256" key="3">
    <source>
        <dbReference type="ARBA" id="ARBA00022793"/>
    </source>
</evidence>
<dbReference type="EMBL" id="JYIT01000085">
    <property type="protein sequence ID" value="KJL18875.1"/>
    <property type="molecule type" value="Genomic_DNA"/>
</dbReference>
<dbReference type="PATRIC" id="fig|582680.7.peg.3403"/>
<dbReference type="OrthoDB" id="9808470at2"/>
<dbReference type="InterPro" id="IPR018089">
    <property type="entry name" value="OMPdecase_AS"/>
</dbReference>
<dbReference type="SMART" id="SM00934">
    <property type="entry name" value="OMPdecase"/>
    <property type="match status" value="1"/>
</dbReference>
<dbReference type="Proteomes" id="UP000033448">
    <property type="component" value="Unassembled WGS sequence"/>
</dbReference>
<gene>
    <name evidence="9" type="ORF">RL72_03347</name>
</gene>
<keyword evidence="5" id="KW-0456">Lyase</keyword>
<dbReference type="Pfam" id="PF00215">
    <property type="entry name" value="OMPdecase"/>
    <property type="match status" value="1"/>
</dbReference>
<dbReference type="RefSeq" id="WP_045251995.1">
    <property type="nucleotide sequence ID" value="NZ_CP099706.1"/>
</dbReference>